<dbReference type="RefSeq" id="WP_160894155.1">
    <property type="nucleotide sequence ID" value="NZ_WUMU01000007.1"/>
</dbReference>
<dbReference type="InterPro" id="IPR016181">
    <property type="entry name" value="Acyl_CoA_acyltransferase"/>
</dbReference>
<dbReference type="PROSITE" id="PS51186">
    <property type="entry name" value="GNAT"/>
    <property type="match status" value="1"/>
</dbReference>
<comment type="caution">
    <text evidence="2">The sequence shown here is derived from an EMBL/GenBank/DDBJ whole genome shotgun (WGS) entry which is preliminary data.</text>
</comment>
<dbReference type="Gene3D" id="3.40.630.30">
    <property type="match status" value="1"/>
</dbReference>
<dbReference type="CDD" id="cd04301">
    <property type="entry name" value="NAT_SF"/>
    <property type="match status" value="1"/>
</dbReference>
<dbReference type="Pfam" id="PF00583">
    <property type="entry name" value="Acetyltransf_1"/>
    <property type="match status" value="1"/>
</dbReference>
<dbReference type="InterPro" id="IPR000182">
    <property type="entry name" value="GNAT_dom"/>
</dbReference>
<organism evidence="2 3">
    <name type="scientific">Pseudooceanicola albus</name>
    <dbReference type="NCBI Taxonomy" id="2692189"/>
    <lineage>
        <taxon>Bacteria</taxon>
        <taxon>Pseudomonadati</taxon>
        <taxon>Pseudomonadota</taxon>
        <taxon>Alphaproteobacteria</taxon>
        <taxon>Rhodobacterales</taxon>
        <taxon>Paracoccaceae</taxon>
        <taxon>Pseudooceanicola</taxon>
    </lineage>
</organism>
<evidence type="ECO:0000259" key="1">
    <source>
        <dbReference type="PROSITE" id="PS51186"/>
    </source>
</evidence>
<proteinExistence type="predicted"/>
<dbReference type="Proteomes" id="UP000477911">
    <property type="component" value="Unassembled WGS sequence"/>
</dbReference>
<dbReference type="GO" id="GO:0016747">
    <property type="term" value="F:acyltransferase activity, transferring groups other than amino-acyl groups"/>
    <property type="evidence" value="ECO:0007669"/>
    <property type="project" value="InterPro"/>
</dbReference>
<feature type="domain" description="N-acetyltransferase" evidence="1">
    <location>
        <begin position="124"/>
        <end position="275"/>
    </location>
</feature>
<evidence type="ECO:0000313" key="3">
    <source>
        <dbReference type="Proteomes" id="UP000477911"/>
    </source>
</evidence>
<sequence>MEAFLSGHAETSMFLRGNLAAHGIGASEAANATDFWLWEDAGRLAGVFGATRSGNLMLQLPGRAPEALAAAARALKGRPFKALTGEARQAEAFLKVLGQWDGLRVNDLEPLYRLDLSKLPGGASPLRRARSEELPMLSAWFAAYERDLGFAAADPAEARLQAFLRAEEAVSGGSAVRLLTEADRPVAMAALNAEAVDCVQLGGVYVPEGARNAGLGRRVARAVLAEARDRGARTAILFANNPAAARAYEAIGFERIGDYRIAMPQAPTVLGEVPK</sequence>
<protein>
    <submittedName>
        <fullName evidence="2">GNAT family N-acetyltransferase</fullName>
    </submittedName>
</protein>
<keyword evidence="3" id="KW-1185">Reference proteome</keyword>
<dbReference type="AlphaFoldDB" id="A0A6L7G444"/>
<keyword evidence="2" id="KW-0808">Transferase</keyword>
<name>A0A6L7G444_9RHOB</name>
<dbReference type="SUPFAM" id="SSF55729">
    <property type="entry name" value="Acyl-CoA N-acyltransferases (Nat)"/>
    <property type="match status" value="1"/>
</dbReference>
<dbReference type="EMBL" id="WUMU01000007">
    <property type="protein sequence ID" value="MXN18140.1"/>
    <property type="molecule type" value="Genomic_DNA"/>
</dbReference>
<reference evidence="2 3" key="1">
    <citation type="submission" date="2019-12" db="EMBL/GenBank/DDBJ databases">
        <authorList>
            <person name="Li M."/>
        </authorList>
    </citation>
    <scope>NUCLEOTIDE SEQUENCE [LARGE SCALE GENOMIC DNA]</scope>
    <source>
        <strain evidence="2 3">GBMRC 2024</strain>
    </source>
</reference>
<gene>
    <name evidence="2" type="ORF">GR170_09860</name>
</gene>
<accession>A0A6L7G444</accession>
<evidence type="ECO:0000313" key="2">
    <source>
        <dbReference type="EMBL" id="MXN18140.1"/>
    </source>
</evidence>